<protein>
    <submittedName>
        <fullName evidence="1">Uncharacterized protein</fullName>
    </submittedName>
</protein>
<evidence type="ECO:0000313" key="2">
    <source>
        <dbReference type="Proteomes" id="UP000054324"/>
    </source>
</evidence>
<proteinExistence type="predicted"/>
<name>A0A074ZHU7_OPIVI</name>
<keyword evidence="2" id="KW-1185">Reference proteome</keyword>
<organism evidence="1 2">
    <name type="scientific">Opisthorchis viverrini</name>
    <name type="common">Southeast Asian liver fluke</name>
    <dbReference type="NCBI Taxonomy" id="6198"/>
    <lineage>
        <taxon>Eukaryota</taxon>
        <taxon>Metazoa</taxon>
        <taxon>Spiralia</taxon>
        <taxon>Lophotrochozoa</taxon>
        <taxon>Platyhelminthes</taxon>
        <taxon>Trematoda</taxon>
        <taxon>Digenea</taxon>
        <taxon>Opisthorchiida</taxon>
        <taxon>Opisthorchiata</taxon>
        <taxon>Opisthorchiidae</taxon>
        <taxon>Opisthorchis</taxon>
    </lineage>
</organism>
<dbReference type="AlphaFoldDB" id="A0A074ZHU7"/>
<accession>A0A074ZHU7</accession>
<dbReference type="CTD" id="20323310"/>
<dbReference type="RefSeq" id="XP_009173392.1">
    <property type="nucleotide sequence ID" value="XM_009175128.1"/>
</dbReference>
<dbReference type="Proteomes" id="UP000054324">
    <property type="component" value="Unassembled WGS sequence"/>
</dbReference>
<gene>
    <name evidence="1" type="ORF">T265_09131</name>
</gene>
<dbReference type="KEGG" id="ovi:T265_09131"/>
<evidence type="ECO:0000313" key="1">
    <source>
        <dbReference type="EMBL" id="KER22855.1"/>
    </source>
</evidence>
<dbReference type="EMBL" id="KL596876">
    <property type="protein sequence ID" value="KER22855.1"/>
    <property type="molecule type" value="Genomic_DNA"/>
</dbReference>
<sequence length="96" mass="11014">MNVCKCMRLGKMVVRGSNPTPAFRQPLLRLGQPSSILSLVLRSGDMANRHWKSVTAEKFLLPPSFRQNHVVFEPVLAEIRELHSLTHWFGFNERLS</sequence>
<dbReference type="GeneID" id="20323310"/>
<reference evidence="1 2" key="1">
    <citation type="submission" date="2013-11" db="EMBL/GenBank/DDBJ databases">
        <title>Opisthorchis viverrini - life in the bile duct.</title>
        <authorList>
            <person name="Young N.D."/>
            <person name="Nagarajan N."/>
            <person name="Lin S.J."/>
            <person name="Korhonen P.K."/>
            <person name="Jex A.R."/>
            <person name="Hall R.S."/>
            <person name="Safavi-Hemami H."/>
            <person name="Kaewkong W."/>
            <person name="Bertrand D."/>
            <person name="Gao S."/>
            <person name="Seet Q."/>
            <person name="Wongkham S."/>
            <person name="Teh B.T."/>
            <person name="Wongkham C."/>
            <person name="Intapan P.M."/>
            <person name="Maleewong W."/>
            <person name="Yang X."/>
            <person name="Hu M."/>
            <person name="Wang Z."/>
            <person name="Hofmann A."/>
            <person name="Sternberg P.W."/>
            <person name="Tan P."/>
            <person name="Wang J."/>
            <person name="Gasser R.B."/>
        </authorList>
    </citation>
    <scope>NUCLEOTIDE SEQUENCE [LARGE SCALE GENOMIC DNA]</scope>
</reference>